<evidence type="ECO:0000256" key="1">
    <source>
        <dbReference type="ARBA" id="ARBA00022801"/>
    </source>
</evidence>
<dbReference type="InterPro" id="IPR007312">
    <property type="entry name" value="Phosphoesterase"/>
</dbReference>
<comment type="caution">
    <text evidence="4">The sequence shown here is derived from an EMBL/GenBank/DDBJ whole genome shotgun (WGS) entry which is preliminary data.</text>
</comment>
<keyword evidence="5" id="KW-1185">Reference proteome</keyword>
<keyword evidence="3" id="KW-0732">Signal</keyword>
<dbReference type="Pfam" id="PF04185">
    <property type="entry name" value="Phosphoesterase"/>
    <property type="match status" value="1"/>
</dbReference>
<accession>A0A8J3T6S0</accession>
<dbReference type="AlphaFoldDB" id="A0A8J3T6S0"/>
<dbReference type="EMBL" id="BOON01000005">
    <property type="protein sequence ID" value="GII20904.1"/>
    <property type="molecule type" value="Genomic_DNA"/>
</dbReference>
<dbReference type="PANTHER" id="PTHR31956">
    <property type="entry name" value="NON-SPECIFIC PHOSPHOLIPASE C4-RELATED"/>
    <property type="match status" value="1"/>
</dbReference>
<evidence type="ECO:0000256" key="3">
    <source>
        <dbReference type="SAM" id="SignalP"/>
    </source>
</evidence>
<keyword evidence="2" id="KW-0843">Virulence</keyword>
<dbReference type="GO" id="GO:0042578">
    <property type="term" value="F:phosphoric ester hydrolase activity"/>
    <property type="evidence" value="ECO:0007669"/>
    <property type="project" value="UniProtKB-ARBA"/>
</dbReference>
<evidence type="ECO:0000256" key="2">
    <source>
        <dbReference type="ARBA" id="ARBA00023026"/>
    </source>
</evidence>
<sequence length="300" mass="32291">MTRRILLRAAVVTVLAALAIPVSCGRVPAHRPPTVSPGVVVPSPPDRGGGIRRPDHVVVAVFENRSYGQVAQDRNAPYLNALMKRAAVFTESHGVAHPSQPNYIALFSGSTHGVTDDHCPVDLDGKPNLGRQLLDAGLSFTGYSEDLPRAGFRGCSHGKYAAKHNPWVDFSNVPASANQPYSSFPADFAKLPTVSFVVPNLCNDMHDCGTATGDAWARTHLDAYLQWAERNNSLLIVTFDENDGSPRNQILTLVAGAGVKPGTHPEQVDHYRVLRTLEAFYGLAPIGKAAGTSPITSIWR</sequence>
<feature type="signal peptide" evidence="3">
    <location>
        <begin position="1"/>
        <end position="19"/>
    </location>
</feature>
<dbReference type="Proteomes" id="UP000599074">
    <property type="component" value="Unassembled WGS sequence"/>
</dbReference>
<proteinExistence type="predicted"/>
<dbReference type="RefSeq" id="WP_168112856.1">
    <property type="nucleotide sequence ID" value="NZ_BOON01000005.1"/>
</dbReference>
<evidence type="ECO:0000313" key="4">
    <source>
        <dbReference type="EMBL" id="GII20904.1"/>
    </source>
</evidence>
<protein>
    <submittedName>
        <fullName evidence="4">Acid phosphatase</fullName>
    </submittedName>
</protein>
<organism evidence="4 5">
    <name type="scientific">Planosporangium mesophilum</name>
    <dbReference type="NCBI Taxonomy" id="689768"/>
    <lineage>
        <taxon>Bacteria</taxon>
        <taxon>Bacillati</taxon>
        <taxon>Actinomycetota</taxon>
        <taxon>Actinomycetes</taxon>
        <taxon>Micromonosporales</taxon>
        <taxon>Micromonosporaceae</taxon>
        <taxon>Planosporangium</taxon>
    </lineage>
</organism>
<evidence type="ECO:0000313" key="5">
    <source>
        <dbReference type="Proteomes" id="UP000599074"/>
    </source>
</evidence>
<feature type="chain" id="PRO_5038645337" evidence="3">
    <location>
        <begin position="20"/>
        <end position="300"/>
    </location>
</feature>
<dbReference type="SUPFAM" id="SSF53649">
    <property type="entry name" value="Alkaline phosphatase-like"/>
    <property type="match status" value="1"/>
</dbReference>
<dbReference type="PANTHER" id="PTHR31956:SF1">
    <property type="entry name" value="NON-SPECIFIC PHOSPHOLIPASE C1"/>
    <property type="match status" value="1"/>
</dbReference>
<dbReference type="Gene3D" id="3.40.720.10">
    <property type="entry name" value="Alkaline Phosphatase, subunit A"/>
    <property type="match status" value="1"/>
</dbReference>
<gene>
    <name evidence="4" type="ORF">Pme01_05010</name>
</gene>
<reference evidence="4" key="1">
    <citation type="submission" date="2021-01" db="EMBL/GenBank/DDBJ databases">
        <title>Whole genome shotgun sequence of Planosporangium mesophilum NBRC 109066.</title>
        <authorList>
            <person name="Komaki H."/>
            <person name="Tamura T."/>
        </authorList>
    </citation>
    <scope>NUCLEOTIDE SEQUENCE</scope>
    <source>
        <strain evidence="4">NBRC 109066</strain>
    </source>
</reference>
<name>A0A8J3T6S0_9ACTN</name>
<dbReference type="InterPro" id="IPR017850">
    <property type="entry name" value="Alkaline_phosphatase_core_sf"/>
</dbReference>
<keyword evidence="1" id="KW-0378">Hydrolase</keyword>